<keyword evidence="2" id="KW-0498">Mitosis</keyword>
<dbReference type="GO" id="GO:0031145">
    <property type="term" value="P:anaphase-promoting complex-dependent catabolic process"/>
    <property type="evidence" value="ECO:0007669"/>
    <property type="project" value="TreeGrafter"/>
</dbReference>
<keyword evidence="3" id="KW-0131">Cell cycle</keyword>
<dbReference type="PANTHER" id="PTHR12827:SF3">
    <property type="entry name" value="ANAPHASE-PROMOTING COMPLEX SUBUNIT 1"/>
    <property type="match status" value="1"/>
</dbReference>
<sequence>MIPKLRHYTKQTLTNSCAAIVVYSLSLVMAGSGDLETLRCIRQVRNHLTDPPSVESDSFIYGVQTFCNTALGFLFLGNARYGFSQSTEATAMLLISSYPIFSQSICDQKHYFQPLRFLWSIATEYRHLTPVDDSSYEAIRMQAKITVAGENEKPLILQLPSVLPPLSSIKKIVFYARDYKEVELDMSNAEDKAELEKVLKEYFGRFPVKKVVKQYSKVFDSPPVFKLSDTFDCAPIRNDSFLLNLPLG</sequence>
<accession>A0A914R514</accession>
<keyword evidence="1" id="KW-0132">Cell division</keyword>
<dbReference type="PANTHER" id="PTHR12827">
    <property type="entry name" value="MEIOTIC CHECKPOINT REGULATOR TSG24 FAMILY MEMBER"/>
    <property type="match status" value="1"/>
</dbReference>
<protein>
    <submittedName>
        <fullName evidence="5">Anaphase-promoting complex subunit 1</fullName>
    </submittedName>
</protein>
<dbReference type="GO" id="GO:0005680">
    <property type="term" value="C:anaphase-promoting complex"/>
    <property type="evidence" value="ECO:0007669"/>
    <property type="project" value="InterPro"/>
</dbReference>
<reference evidence="5" key="1">
    <citation type="submission" date="2022-11" db="UniProtKB">
        <authorList>
            <consortium name="WormBaseParasite"/>
        </authorList>
    </citation>
    <scope>IDENTIFICATION</scope>
</reference>
<dbReference type="GO" id="GO:0060090">
    <property type="term" value="F:molecular adaptor activity"/>
    <property type="evidence" value="ECO:0007669"/>
    <property type="project" value="TreeGrafter"/>
</dbReference>
<evidence type="ECO:0000313" key="4">
    <source>
        <dbReference type="Proteomes" id="UP000887578"/>
    </source>
</evidence>
<dbReference type="GO" id="GO:0051301">
    <property type="term" value="P:cell division"/>
    <property type="evidence" value="ECO:0007669"/>
    <property type="project" value="UniProtKB-KW"/>
</dbReference>
<evidence type="ECO:0000256" key="1">
    <source>
        <dbReference type="ARBA" id="ARBA00022618"/>
    </source>
</evidence>
<keyword evidence="4" id="KW-1185">Reference proteome</keyword>
<evidence type="ECO:0000256" key="3">
    <source>
        <dbReference type="ARBA" id="ARBA00023306"/>
    </source>
</evidence>
<dbReference type="Proteomes" id="UP000887578">
    <property type="component" value="Unplaced"/>
</dbReference>
<dbReference type="GO" id="GO:0070979">
    <property type="term" value="P:protein K11-linked ubiquitination"/>
    <property type="evidence" value="ECO:0007669"/>
    <property type="project" value="TreeGrafter"/>
</dbReference>
<proteinExistence type="predicted"/>
<name>A0A914R514_9BILA</name>
<dbReference type="InterPro" id="IPR024990">
    <property type="entry name" value="Apc1"/>
</dbReference>
<dbReference type="AlphaFoldDB" id="A0A914R514"/>
<evidence type="ECO:0000313" key="5">
    <source>
        <dbReference type="WBParaSite" id="PDA_v2.g9728.t1"/>
    </source>
</evidence>
<evidence type="ECO:0000256" key="2">
    <source>
        <dbReference type="ARBA" id="ARBA00022776"/>
    </source>
</evidence>
<organism evidence="4 5">
    <name type="scientific">Panagrolaimus davidi</name>
    <dbReference type="NCBI Taxonomy" id="227884"/>
    <lineage>
        <taxon>Eukaryota</taxon>
        <taxon>Metazoa</taxon>
        <taxon>Ecdysozoa</taxon>
        <taxon>Nematoda</taxon>
        <taxon>Chromadorea</taxon>
        <taxon>Rhabditida</taxon>
        <taxon>Tylenchina</taxon>
        <taxon>Panagrolaimomorpha</taxon>
        <taxon>Panagrolaimoidea</taxon>
        <taxon>Panagrolaimidae</taxon>
        <taxon>Panagrolaimus</taxon>
    </lineage>
</organism>
<dbReference type="WBParaSite" id="PDA_v2.g9728.t1">
    <property type="protein sequence ID" value="PDA_v2.g9728.t1"/>
    <property type="gene ID" value="PDA_v2.g9728"/>
</dbReference>
<dbReference type="GO" id="GO:0007091">
    <property type="term" value="P:metaphase/anaphase transition of mitotic cell cycle"/>
    <property type="evidence" value="ECO:0007669"/>
    <property type="project" value="TreeGrafter"/>
</dbReference>